<dbReference type="Pfam" id="PF00005">
    <property type="entry name" value="ABC_tran"/>
    <property type="match status" value="1"/>
</dbReference>
<evidence type="ECO:0000256" key="1">
    <source>
        <dbReference type="ARBA" id="ARBA00005417"/>
    </source>
</evidence>
<dbReference type="EMBL" id="JAKKOR010000001">
    <property type="protein sequence ID" value="MCF8587143.1"/>
    <property type="molecule type" value="Genomic_DNA"/>
</dbReference>
<dbReference type="CDD" id="cd03230">
    <property type="entry name" value="ABC_DR_subfamily_A"/>
    <property type="match status" value="1"/>
</dbReference>
<name>A0ABS9INL8_9ACTN</name>
<evidence type="ECO:0000256" key="3">
    <source>
        <dbReference type="ARBA" id="ARBA00022741"/>
    </source>
</evidence>
<evidence type="ECO:0000313" key="6">
    <source>
        <dbReference type="EMBL" id="MCF8587143.1"/>
    </source>
</evidence>
<dbReference type="GO" id="GO:0005524">
    <property type="term" value="F:ATP binding"/>
    <property type="evidence" value="ECO:0007669"/>
    <property type="project" value="UniProtKB-KW"/>
</dbReference>
<dbReference type="InterPro" id="IPR003439">
    <property type="entry name" value="ABC_transporter-like_ATP-bd"/>
</dbReference>
<comment type="caution">
    <text evidence="6">The sequence shown here is derived from an EMBL/GenBank/DDBJ whole genome shotgun (WGS) entry which is preliminary data.</text>
</comment>
<dbReference type="PROSITE" id="PS50893">
    <property type="entry name" value="ABC_TRANSPORTER_2"/>
    <property type="match status" value="1"/>
</dbReference>
<dbReference type="PANTHER" id="PTHR43335:SF3">
    <property type="entry name" value="ABC TRANSPORTER"/>
    <property type="match status" value="1"/>
</dbReference>
<dbReference type="InterPro" id="IPR027417">
    <property type="entry name" value="P-loop_NTPase"/>
</dbReference>
<evidence type="ECO:0000313" key="7">
    <source>
        <dbReference type="Proteomes" id="UP001200110"/>
    </source>
</evidence>
<reference evidence="6 7" key="1">
    <citation type="submission" date="2022-01" db="EMBL/GenBank/DDBJ databases">
        <authorList>
            <person name="Huang Y."/>
        </authorList>
    </citation>
    <scope>NUCLEOTIDE SEQUENCE [LARGE SCALE GENOMIC DNA]</scope>
    <source>
        <strain evidence="6 7">HY366</strain>
    </source>
</reference>
<dbReference type="Proteomes" id="UP001200110">
    <property type="component" value="Unassembled WGS sequence"/>
</dbReference>
<dbReference type="SUPFAM" id="SSF52540">
    <property type="entry name" value="P-loop containing nucleoside triphosphate hydrolases"/>
    <property type="match status" value="1"/>
</dbReference>
<keyword evidence="2" id="KW-0813">Transport</keyword>
<evidence type="ECO:0000256" key="4">
    <source>
        <dbReference type="ARBA" id="ARBA00022840"/>
    </source>
</evidence>
<dbReference type="RefSeq" id="WP_236996368.1">
    <property type="nucleotide sequence ID" value="NZ_JAKKOR010000001.1"/>
</dbReference>
<feature type="domain" description="ABC transporter" evidence="5">
    <location>
        <begin position="8"/>
        <end position="236"/>
    </location>
</feature>
<dbReference type="SMART" id="SM00382">
    <property type="entry name" value="AAA"/>
    <property type="match status" value="1"/>
</dbReference>
<dbReference type="InterPro" id="IPR003593">
    <property type="entry name" value="AAA+_ATPase"/>
</dbReference>
<dbReference type="Gene3D" id="3.40.50.300">
    <property type="entry name" value="P-loop containing nucleotide triphosphate hydrolases"/>
    <property type="match status" value="1"/>
</dbReference>
<evidence type="ECO:0000256" key="2">
    <source>
        <dbReference type="ARBA" id="ARBA00022448"/>
    </source>
</evidence>
<accession>A0ABS9INL8</accession>
<evidence type="ECO:0000259" key="5">
    <source>
        <dbReference type="PROSITE" id="PS50893"/>
    </source>
</evidence>
<dbReference type="PANTHER" id="PTHR43335">
    <property type="entry name" value="ABC TRANSPORTER, ATP-BINDING PROTEIN"/>
    <property type="match status" value="1"/>
</dbReference>
<comment type="similarity">
    <text evidence="1">Belongs to the ABC transporter superfamily.</text>
</comment>
<keyword evidence="4 6" id="KW-0067">ATP-binding</keyword>
<keyword evidence="3" id="KW-0547">Nucleotide-binding</keyword>
<proteinExistence type="inferred from homology"/>
<protein>
    <submittedName>
        <fullName evidence="6">ABC transporter ATP-binding protein</fullName>
    </submittedName>
</protein>
<sequence length="284" mass="30155">MTTPPPALTGVGLARSFGAHHAVVHADIALHPGRITGLVGPNGAGKTTLLLMLAGLLAPDRGVIATGDGVADPQVMRSRIGWMPDVFGTWESLTPREILVAFGRLNGADRATADQRARDLLAQVHLVEFTDHPASGLSRGQKQRLGLARALVNHPRILLLDEPASGMDPRSRIELRGQLRAVADAGAAVLVSSHILGELEEMVDDVVMMTGGRTRPPAASTTPRWRVRLVNQPPDQAVVIELADDAAAAAYLAHYVAQGTPVAEFTRLGNGLEQAYLDLDADRT</sequence>
<organism evidence="6 7">
    <name type="scientific">Gordonia liuliyuniae</name>
    <dbReference type="NCBI Taxonomy" id="2911517"/>
    <lineage>
        <taxon>Bacteria</taxon>
        <taxon>Bacillati</taxon>
        <taxon>Actinomycetota</taxon>
        <taxon>Actinomycetes</taxon>
        <taxon>Mycobacteriales</taxon>
        <taxon>Gordoniaceae</taxon>
        <taxon>Gordonia</taxon>
    </lineage>
</organism>
<keyword evidence="7" id="KW-1185">Reference proteome</keyword>
<gene>
    <name evidence="6" type="ORF">L5G33_01515</name>
</gene>